<dbReference type="SUPFAM" id="SSF51306">
    <property type="entry name" value="LexA/Signal peptidase"/>
    <property type="match status" value="1"/>
</dbReference>
<dbReference type="InterPro" id="IPR052064">
    <property type="entry name" value="Mito_IMP1_subunit"/>
</dbReference>
<dbReference type="Pfam" id="PF10502">
    <property type="entry name" value="Peptidase_S26"/>
    <property type="match status" value="2"/>
</dbReference>
<proteinExistence type="inferred from homology"/>
<keyword evidence="2" id="KW-0999">Mitochondrion inner membrane</keyword>
<dbReference type="PRINTS" id="PR00727">
    <property type="entry name" value="LEADERPTASE"/>
</dbReference>
<dbReference type="RefSeq" id="XP_066627814.1">
    <property type="nucleotide sequence ID" value="XM_066782002.1"/>
</dbReference>
<dbReference type="PANTHER" id="PTHR12383">
    <property type="entry name" value="PROTEASE FAMILY S26 MITOCHONDRIAL INNER MEMBRANE PROTEASE-RELATED"/>
    <property type="match status" value="1"/>
</dbReference>
<evidence type="ECO:0000313" key="8">
    <source>
        <dbReference type="EMBL" id="KAL0253170.1"/>
    </source>
</evidence>
<keyword evidence="4" id="KW-0496">Mitochondrion</keyword>
<comment type="subcellular location">
    <subcellularLocation>
        <location evidence="1">Mitochondrion inner membrane</location>
    </subcellularLocation>
</comment>
<sequence length="198" mass="21596">MPLPRFLPRFLPRRLNGFGSLPPTAARLLSHTLTAVRLAFHSLSYACMAHVFFAHGYVVKLTYGPSMAPTMGAFGDAVVVSKRHRRGRDIGVGDLVSYESPFRSGYSVIKRVVGMPGDFVLRDTPGADGSRGIVVQVPDGHCWVAGDNQAHSRDSRLHGPVPLGLVAGKVVCRVLPFGEAGWFENTLKEPMEELEELD</sequence>
<dbReference type="PANTHER" id="PTHR12383:SF16">
    <property type="entry name" value="MITOCHONDRIAL INNER MEMBRANE PROTEASE SUBUNIT 1"/>
    <property type="match status" value="1"/>
</dbReference>
<evidence type="ECO:0000256" key="5">
    <source>
        <dbReference type="ARBA" id="ARBA00023136"/>
    </source>
</evidence>
<dbReference type="InterPro" id="IPR036286">
    <property type="entry name" value="LexA/Signal_pep-like_sf"/>
</dbReference>
<dbReference type="CDD" id="cd06530">
    <property type="entry name" value="S26_SPase_I"/>
    <property type="match status" value="1"/>
</dbReference>
<evidence type="ECO:0000313" key="9">
    <source>
        <dbReference type="Proteomes" id="UP001430584"/>
    </source>
</evidence>
<dbReference type="Proteomes" id="UP001430584">
    <property type="component" value="Unassembled WGS sequence"/>
</dbReference>
<evidence type="ECO:0000256" key="4">
    <source>
        <dbReference type="ARBA" id="ARBA00023128"/>
    </source>
</evidence>
<keyword evidence="9" id="KW-1185">Reference proteome</keyword>
<keyword evidence="3" id="KW-0378">Hydrolase</keyword>
<dbReference type="InterPro" id="IPR019533">
    <property type="entry name" value="Peptidase_S26"/>
</dbReference>
<evidence type="ECO:0000259" key="7">
    <source>
        <dbReference type="Pfam" id="PF10502"/>
    </source>
</evidence>
<name>A0ABR3BZ82_9PEZI</name>
<gene>
    <name evidence="8" type="ORF">SLS55_010623</name>
</gene>
<protein>
    <recommendedName>
        <fullName evidence="7">Peptidase S26 domain-containing protein</fullName>
    </recommendedName>
</protein>
<feature type="domain" description="Peptidase S26" evidence="7">
    <location>
        <begin position="136"/>
        <end position="174"/>
    </location>
</feature>
<evidence type="ECO:0000256" key="3">
    <source>
        <dbReference type="ARBA" id="ARBA00022801"/>
    </source>
</evidence>
<dbReference type="GeneID" id="92014708"/>
<reference evidence="8 9" key="1">
    <citation type="submission" date="2024-02" db="EMBL/GenBank/DDBJ databases">
        <title>De novo assembly and annotation of 12 fungi associated with fruit tree decline syndrome in Ontario, Canada.</title>
        <authorList>
            <person name="Sulman M."/>
            <person name="Ellouze W."/>
            <person name="Ilyukhin E."/>
        </authorList>
    </citation>
    <scope>NUCLEOTIDE SEQUENCE [LARGE SCALE GENOMIC DNA]</scope>
    <source>
        <strain evidence="8 9">FDS-637</strain>
    </source>
</reference>
<keyword evidence="5" id="KW-0472">Membrane</keyword>
<evidence type="ECO:0000256" key="1">
    <source>
        <dbReference type="ARBA" id="ARBA00004273"/>
    </source>
</evidence>
<evidence type="ECO:0000256" key="6">
    <source>
        <dbReference type="ARBA" id="ARBA00038445"/>
    </source>
</evidence>
<accession>A0ABR3BZ82</accession>
<organism evidence="8 9">
    <name type="scientific">Diplodia seriata</name>
    <dbReference type="NCBI Taxonomy" id="420778"/>
    <lineage>
        <taxon>Eukaryota</taxon>
        <taxon>Fungi</taxon>
        <taxon>Dikarya</taxon>
        <taxon>Ascomycota</taxon>
        <taxon>Pezizomycotina</taxon>
        <taxon>Dothideomycetes</taxon>
        <taxon>Dothideomycetes incertae sedis</taxon>
        <taxon>Botryosphaeriales</taxon>
        <taxon>Botryosphaeriaceae</taxon>
        <taxon>Diplodia</taxon>
    </lineage>
</organism>
<comment type="caution">
    <text evidence="8">The sequence shown here is derived from an EMBL/GenBank/DDBJ whole genome shotgun (WGS) entry which is preliminary data.</text>
</comment>
<dbReference type="InterPro" id="IPR000223">
    <property type="entry name" value="Pept_S26A_signal_pept_1"/>
</dbReference>
<feature type="domain" description="Peptidase S26" evidence="7">
    <location>
        <begin position="36"/>
        <end position="120"/>
    </location>
</feature>
<comment type="similarity">
    <text evidence="6">Belongs to the peptidase S26 family. IMP1 subfamily.</text>
</comment>
<evidence type="ECO:0000256" key="2">
    <source>
        <dbReference type="ARBA" id="ARBA00022792"/>
    </source>
</evidence>
<dbReference type="Gene3D" id="2.10.109.10">
    <property type="entry name" value="Umud Fragment, subunit A"/>
    <property type="match status" value="1"/>
</dbReference>
<dbReference type="EMBL" id="JAJVCZ030000013">
    <property type="protein sequence ID" value="KAL0253170.1"/>
    <property type="molecule type" value="Genomic_DNA"/>
</dbReference>